<dbReference type="EMBL" id="REGN01000043">
    <property type="protein sequence ID" value="RNA44963.1"/>
    <property type="molecule type" value="Genomic_DNA"/>
</dbReference>
<dbReference type="SMART" id="SM00112">
    <property type="entry name" value="CA"/>
    <property type="match status" value="5"/>
</dbReference>
<evidence type="ECO:0000256" key="3">
    <source>
        <dbReference type="ARBA" id="ARBA00022837"/>
    </source>
</evidence>
<organism evidence="8 9">
    <name type="scientific">Brachionus plicatilis</name>
    <name type="common">Marine rotifer</name>
    <name type="synonym">Brachionus muelleri</name>
    <dbReference type="NCBI Taxonomy" id="10195"/>
    <lineage>
        <taxon>Eukaryota</taxon>
        <taxon>Metazoa</taxon>
        <taxon>Spiralia</taxon>
        <taxon>Gnathifera</taxon>
        <taxon>Rotifera</taxon>
        <taxon>Eurotatoria</taxon>
        <taxon>Monogononta</taxon>
        <taxon>Pseudotrocha</taxon>
        <taxon>Ploima</taxon>
        <taxon>Brachionidae</taxon>
        <taxon>Brachionus</taxon>
    </lineage>
</organism>
<dbReference type="GO" id="GO:0016477">
    <property type="term" value="P:cell migration"/>
    <property type="evidence" value="ECO:0007669"/>
    <property type="project" value="TreeGrafter"/>
</dbReference>
<dbReference type="PROSITE" id="PS00232">
    <property type="entry name" value="CADHERIN_1"/>
    <property type="match status" value="4"/>
</dbReference>
<feature type="domain" description="Cadherin" evidence="7">
    <location>
        <begin position="716"/>
        <end position="830"/>
    </location>
</feature>
<dbReference type="Proteomes" id="UP000276133">
    <property type="component" value="Unassembled WGS sequence"/>
</dbReference>
<dbReference type="SUPFAM" id="SSF49313">
    <property type="entry name" value="Cadherin-like"/>
    <property type="match status" value="4"/>
</dbReference>
<dbReference type="InterPro" id="IPR020894">
    <property type="entry name" value="Cadherin_CS"/>
</dbReference>
<dbReference type="CDD" id="cd11304">
    <property type="entry name" value="Cadherin_repeat"/>
    <property type="match status" value="4"/>
</dbReference>
<keyword evidence="9" id="KW-1185">Reference proteome</keyword>
<feature type="domain" description="Cadherin" evidence="7">
    <location>
        <begin position="76"/>
        <end position="209"/>
    </location>
</feature>
<dbReference type="Gene3D" id="2.60.40.60">
    <property type="entry name" value="Cadherins"/>
    <property type="match status" value="7"/>
</dbReference>
<evidence type="ECO:0000256" key="4">
    <source>
        <dbReference type="ARBA" id="ARBA00023136"/>
    </source>
</evidence>
<evidence type="ECO:0000256" key="1">
    <source>
        <dbReference type="ARBA" id="ARBA00004370"/>
    </source>
</evidence>
<dbReference type="InterPro" id="IPR039808">
    <property type="entry name" value="Cadherin"/>
</dbReference>
<evidence type="ECO:0000313" key="9">
    <source>
        <dbReference type="Proteomes" id="UP000276133"/>
    </source>
</evidence>
<dbReference type="GO" id="GO:0016342">
    <property type="term" value="C:catenin complex"/>
    <property type="evidence" value="ECO:0007669"/>
    <property type="project" value="TreeGrafter"/>
</dbReference>
<proteinExistence type="predicted"/>
<sequence length="1313" mass="152807">MFFKNFILFYFWTFFLQTENKRYLNEHKFLYLKPKQVSCDDININESDDSLVENLLIGNLSSCMSKKLNEHDFDSFSTQLNDQSIQTIFDNFFTLDDKTGLIYQRQNIDREKICIKKMLDAHGAKMNEFVFDASNSSLATDHFDCDCNSDICRLSLIFVAFKQTTKSDSRVKKNKFNHFSRLSAANNHIHKYLSLSINIKDVNDNRPFFGKNFLYLNITEQFGQNLVLENGVPSDNLLCNVLISNFDLDMVNNQRIALEKPCDPDSKPNSELIYKLILLSSQDMDLVEHLEAEMDQNKALFEFKLKNLVENFKENCFNRFELIENNLNQQLYLKVNNFLDREQRSVYNFILLILEKNFISLPELNGKNFLLFRLKINDLNDNQPKFDQAKYSFYLNEATDYPVYYQQNKSNNSIYFSYLQQICHNLKQNIKVVAHDLDQGLNAALKYNIIQQINRKNPNSKMAFWHNSIDAEFWIDQDGSIQLEMCQRLQHLKNLTQQLFLDLTRILDYELFHKHVVVVEAKDSNIENPLSTVVTVDINILDLNDHKPFVLSLYSKNCVYQRGLDLDISVQEAHSADFSTKIVLDGLSELSPKGSCMGQFLVKDFDTQNSNRQINGRVLDHDSGSLFLFQNLKNQNSTSFQNVQSNEIFELYLNFEPDAELQTVYNLVIELTDSGQLLQLKSRAELTLIIKDENDNDPKFDQDLYTFNIDEWNEFESNKFNSLAYCFARLEAHDPDVSQQHHKIAYSLEAVQPSIQIKNSNKIRRNKEESNFYIDQLTGYLCVKDRSLLDRETRSKYDFVVRASNQNATRFSQTSVQIVINDLNDNPPQFKKKNYTFYITEKYSNLVTSLVISDANNQHNLDKTFVGNIKAFDKDSLNAGILYFVDKMDQDTVLQLNTKNPTNPLLRDNHLLVIDENVFTEQKIFPENAHSYDSLIDNLPGNESIFYHVTAIKHDDSNAKLLNKKVFKLVHNLDQIIDVDPYTGDVYLLNSFIDREKILNIKFKVCAKDKHELDATSLKSWTNVTIEIDDINDSTPICYPKSSFLGQPNKSLERLALFFDYSMLELNQNYKMALIYEFNCIDLDTGGKNSDLKYEIEGFDLKSLDEKKGLDKNLVKKFNDFMKFFRIFKMDSSAGKFYVDLSSYWWRSDLAKFLFFVEKSFVIVKFRVSDDGIVSLSNYYQVELLICSSGSGTHTELCKFSGVEYSRPVLTKSILDYHYENLNPNTKDNSYAVTSTVPLTITQPRQESRQEELKKEVFLSALDLRTKIQRTTIESSVPQNKKIDNNNGSNYRVFSSIVNLLFINFFWFVLFNE</sequence>
<dbReference type="PANTHER" id="PTHR24027">
    <property type="entry name" value="CADHERIN-23"/>
    <property type="match status" value="1"/>
</dbReference>
<feature type="domain" description="Cadherin" evidence="7">
    <location>
        <begin position="906"/>
        <end position="1038"/>
    </location>
</feature>
<dbReference type="PROSITE" id="PS50268">
    <property type="entry name" value="CADHERIN_2"/>
    <property type="match status" value="6"/>
</dbReference>
<feature type="domain" description="Cadherin" evidence="7">
    <location>
        <begin position="263"/>
        <end position="386"/>
    </location>
</feature>
<dbReference type="GO" id="GO:0045296">
    <property type="term" value="F:cadherin binding"/>
    <property type="evidence" value="ECO:0007669"/>
    <property type="project" value="TreeGrafter"/>
</dbReference>
<protein>
    <submittedName>
        <fullName evidence="8">Protocadherin Fat 4</fullName>
    </submittedName>
</protein>
<gene>
    <name evidence="8" type="ORF">BpHYR1_052252</name>
</gene>
<evidence type="ECO:0000259" key="7">
    <source>
        <dbReference type="PROSITE" id="PS50268"/>
    </source>
</evidence>
<keyword evidence="2" id="KW-0677">Repeat</keyword>
<feature type="domain" description="Cadherin" evidence="7">
    <location>
        <begin position="587"/>
        <end position="700"/>
    </location>
</feature>
<feature type="domain" description="Cadherin" evidence="7">
    <location>
        <begin position="397"/>
        <end position="550"/>
    </location>
</feature>
<comment type="subcellular location">
    <subcellularLocation>
        <location evidence="1">Membrane</location>
    </subcellularLocation>
</comment>
<dbReference type="InterPro" id="IPR002126">
    <property type="entry name" value="Cadherin-like_dom"/>
</dbReference>
<evidence type="ECO:0000256" key="6">
    <source>
        <dbReference type="SAM" id="SignalP"/>
    </source>
</evidence>
<keyword evidence="4" id="KW-0472">Membrane</keyword>
<reference evidence="8 9" key="1">
    <citation type="journal article" date="2018" name="Sci. Rep.">
        <title>Genomic signatures of local adaptation to the degree of environmental predictability in rotifers.</title>
        <authorList>
            <person name="Franch-Gras L."/>
            <person name="Hahn C."/>
            <person name="Garcia-Roger E.M."/>
            <person name="Carmona M.J."/>
            <person name="Serra M."/>
            <person name="Gomez A."/>
        </authorList>
    </citation>
    <scope>NUCLEOTIDE SEQUENCE [LARGE SCALE GENOMIC DNA]</scope>
    <source>
        <strain evidence="8">HYR1</strain>
    </source>
</reference>
<evidence type="ECO:0000256" key="5">
    <source>
        <dbReference type="PROSITE-ProRule" id="PRU00043"/>
    </source>
</evidence>
<accession>A0A3M7TA26</accession>
<name>A0A3M7TA26_BRAPC</name>
<feature type="signal peptide" evidence="6">
    <location>
        <begin position="1"/>
        <end position="18"/>
    </location>
</feature>
<dbReference type="STRING" id="10195.A0A3M7TA26"/>
<evidence type="ECO:0000313" key="8">
    <source>
        <dbReference type="EMBL" id="RNA44963.1"/>
    </source>
</evidence>
<keyword evidence="6" id="KW-0732">Signal</keyword>
<dbReference type="GO" id="GO:0007156">
    <property type="term" value="P:homophilic cell adhesion via plasma membrane adhesion molecules"/>
    <property type="evidence" value="ECO:0007669"/>
    <property type="project" value="InterPro"/>
</dbReference>
<feature type="chain" id="PRO_5017950334" evidence="6">
    <location>
        <begin position="19"/>
        <end position="1313"/>
    </location>
</feature>
<dbReference type="Pfam" id="PF00028">
    <property type="entry name" value="Cadherin"/>
    <property type="match status" value="1"/>
</dbReference>
<comment type="caution">
    <text evidence="8">The sequence shown here is derived from an EMBL/GenBank/DDBJ whole genome shotgun (WGS) entry which is preliminary data.</text>
</comment>
<keyword evidence="3 5" id="KW-0106">Calcium</keyword>
<dbReference type="GO" id="GO:0008013">
    <property type="term" value="F:beta-catenin binding"/>
    <property type="evidence" value="ECO:0007669"/>
    <property type="project" value="TreeGrafter"/>
</dbReference>
<dbReference type="GO" id="GO:0005509">
    <property type="term" value="F:calcium ion binding"/>
    <property type="evidence" value="ECO:0007669"/>
    <property type="project" value="UniProtKB-UniRule"/>
</dbReference>
<dbReference type="InterPro" id="IPR015919">
    <property type="entry name" value="Cadherin-like_sf"/>
</dbReference>
<dbReference type="OrthoDB" id="6252479at2759"/>
<evidence type="ECO:0000256" key="2">
    <source>
        <dbReference type="ARBA" id="ARBA00022737"/>
    </source>
</evidence>
<dbReference type="PRINTS" id="PR00205">
    <property type="entry name" value="CADHERIN"/>
</dbReference>
<dbReference type="PANTHER" id="PTHR24027:SF438">
    <property type="entry name" value="CADHERIN 23"/>
    <property type="match status" value="1"/>
</dbReference>